<dbReference type="SMART" id="SM00945">
    <property type="entry name" value="ProQ"/>
    <property type="match status" value="1"/>
</dbReference>
<dbReference type="GO" id="GO:0034057">
    <property type="term" value="F:RNA strand-exchange activity"/>
    <property type="evidence" value="ECO:0007669"/>
    <property type="project" value="UniProtKB-UniRule"/>
</dbReference>
<dbReference type="OrthoDB" id="8421419at2"/>
<dbReference type="PANTHER" id="PTHR38106">
    <property type="entry name" value="RNA CHAPERONE PROQ"/>
    <property type="match status" value="1"/>
</dbReference>
<evidence type="ECO:0000313" key="8">
    <source>
        <dbReference type="Proteomes" id="UP000245909"/>
    </source>
</evidence>
<dbReference type="GO" id="GO:0010608">
    <property type="term" value="P:post-transcriptional regulation of gene expression"/>
    <property type="evidence" value="ECO:0007669"/>
    <property type="project" value="InterPro"/>
</dbReference>
<feature type="domain" description="ProQ/FinO" evidence="6">
    <location>
        <begin position="19"/>
        <end position="133"/>
    </location>
</feature>
<dbReference type="NCBIfam" id="NF003434">
    <property type="entry name" value="PRK04950.1"/>
    <property type="match status" value="1"/>
</dbReference>
<evidence type="ECO:0000256" key="2">
    <source>
        <dbReference type="ARBA" id="ARBA00022884"/>
    </source>
</evidence>
<dbReference type="Pfam" id="PF04352">
    <property type="entry name" value="ProQ"/>
    <property type="match status" value="1"/>
</dbReference>
<dbReference type="RefSeq" id="WP_116631374.1">
    <property type="nucleotide sequence ID" value="NZ_QENU01000003.1"/>
</dbReference>
<dbReference type="GO" id="GO:0005829">
    <property type="term" value="C:cytosol"/>
    <property type="evidence" value="ECO:0007669"/>
    <property type="project" value="TreeGrafter"/>
</dbReference>
<accession>A0A2U0TA85</accession>
<dbReference type="Pfam" id="PF17516">
    <property type="entry name" value="ProQ_C"/>
    <property type="match status" value="1"/>
</dbReference>
<feature type="compositionally biased region" description="Basic residues" evidence="5">
    <location>
        <begin position="137"/>
        <end position="148"/>
    </location>
</feature>
<reference evidence="7 8" key="1">
    <citation type="submission" date="2018-05" db="EMBL/GenBank/DDBJ databases">
        <title>Genomic Encyclopedia of Type Strains, Phase IV (KMG-IV): sequencing the most valuable type-strain genomes for metagenomic binning, comparative biology and taxonomic classification.</title>
        <authorList>
            <person name="Goeker M."/>
        </authorList>
    </citation>
    <scope>NUCLEOTIDE SEQUENCE [LARGE SCALE GENOMIC DNA]</scope>
    <source>
        <strain evidence="7 8">DSM 22999</strain>
    </source>
</reference>
<keyword evidence="3 4" id="KW-0143">Chaperone</keyword>
<dbReference type="InterPro" id="IPR036442">
    <property type="entry name" value="ProQ/FinO_sf"/>
</dbReference>
<name>A0A2U0TA85_9PAST</name>
<sequence length="220" mass="24328">MTEVQNEVQTTETQTTENVKLTNNKDIITYLAEKFPLCFSLEGEAKPLKIGLFQDLAEALKDDECVSKTQLRHALRQYTSNWRYLHGCRLGAERVDLQGNPAGILEQEHADHAAQQLAEAKAKFAEKRAAEKAAKATQKKRPARKANTHKAEGNKPARKPKTQPELTALDFSSLVKGANVKVKAGENAQKAVVLDVLKESARVQLENGLVINVTADRLFA</sequence>
<dbReference type="GO" id="GO:0033592">
    <property type="term" value="F:RNA strand annealing activity"/>
    <property type="evidence" value="ECO:0007669"/>
    <property type="project" value="UniProtKB-UniRule"/>
</dbReference>
<gene>
    <name evidence="4" type="primary">proQ</name>
    <name evidence="7" type="ORF">C8D76_10371</name>
</gene>
<dbReference type="Proteomes" id="UP000245909">
    <property type="component" value="Unassembled WGS sequence"/>
</dbReference>
<dbReference type="SUPFAM" id="SSF48657">
    <property type="entry name" value="FinO-like"/>
    <property type="match status" value="1"/>
</dbReference>
<evidence type="ECO:0000313" key="7">
    <source>
        <dbReference type="EMBL" id="PVX40498.1"/>
    </source>
</evidence>
<protein>
    <recommendedName>
        <fullName evidence="4">RNA chaperone ProQ</fullName>
    </recommendedName>
</protein>
<evidence type="ECO:0000256" key="1">
    <source>
        <dbReference type="ARBA" id="ARBA00022490"/>
    </source>
</evidence>
<dbReference type="InterPro" id="IPR035236">
    <property type="entry name" value="ProQ_C"/>
</dbReference>
<comment type="subcellular location">
    <subcellularLocation>
        <location evidence="4">Cytoplasm</location>
    </subcellularLocation>
</comment>
<dbReference type="AlphaFoldDB" id="A0A2U0TA85"/>
<dbReference type="HAMAP" id="MF_00749">
    <property type="entry name" value="ProQ"/>
    <property type="match status" value="1"/>
</dbReference>
<dbReference type="Gene3D" id="1.10.1710.10">
    <property type="entry name" value="ProQ/FinO domain"/>
    <property type="match status" value="1"/>
</dbReference>
<evidence type="ECO:0000256" key="3">
    <source>
        <dbReference type="ARBA" id="ARBA00023186"/>
    </source>
</evidence>
<keyword evidence="1 4" id="KW-0963">Cytoplasm</keyword>
<keyword evidence="2 4" id="KW-0694">RNA-binding</keyword>
<dbReference type="InterPro" id="IPR023529">
    <property type="entry name" value="ProQ"/>
</dbReference>
<organism evidence="7 8">
    <name type="scientific">Alitibacter langaaensis DSM 22999</name>
    <dbReference type="NCBI Taxonomy" id="1122935"/>
    <lineage>
        <taxon>Bacteria</taxon>
        <taxon>Pseudomonadati</taxon>
        <taxon>Pseudomonadota</taxon>
        <taxon>Gammaproteobacteria</taxon>
        <taxon>Pasteurellales</taxon>
        <taxon>Pasteurellaceae</taxon>
        <taxon>Alitibacter</taxon>
    </lineage>
</organism>
<comment type="caution">
    <text evidence="7">The sequence shown here is derived from an EMBL/GenBank/DDBJ whole genome shotgun (WGS) entry which is preliminary data.</text>
</comment>
<proteinExistence type="inferred from homology"/>
<feature type="region of interest" description="Disordered" evidence="5">
    <location>
        <begin position="128"/>
        <end position="165"/>
    </location>
</feature>
<dbReference type="PANTHER" id="PTHR38106:SF1">
    <property type="entry name" value="RNA CHAPERONE PROQ"/>
    <property type="match status" value="1"/>
</dbReference>
<keyword evidence="8" id="KW-1185">Reference proteome</keyword>
<dbReference type="EMBL" id="QENU01000003">
    <property type="protein sequence ID" value="PVX40498.1"/>
    <property type="molecule type" value="Genomic_DNA"/>
</dbReference>
<evidence type="ECO:0000256" key="5">
    <source>
        <dbReference type="SAM" id="MobiDB-lite"/>
    </source>
</evidence>
<evidence type="ECO:0000256" key="4">
    <source>
        <dbReference type="HAMAP-Rule" id="MF_00749"/>
    </source>
</evidence>
<comment type="similarity">
    <text evidence="4">Belongs to the ProQ family.</text>
</comment>
<dbReference type="InterPro" id="IPR016103">
    <property type="entry name" value="ProQ/FinO"/>
</dbReference>
<comment type="function">
    <text evidence="4">RNA chaperone with significant RNA binding, RNA strand exchange and RNA duplexing activities.</text>
</comment>
<evidence type="ECO:0000259" key="6">
    <source>
        <dbReference type="SMART" id="SM00945"/>
    </source>
</evidence>